<evidence type="ECO:0000256" key="2">
    <source>
        <dbReference type="ARBA" id="ARBA00023012"/>
    </source>
</evidence>
<dbReference type="OrthoDB" id="9790442at2"/>
<sequence length="239" mass="26490">MPTVLVVEDERKIRDLLRSYLEHDGFAVLSTWSGSEAISLAADAAPDLVVLDLRLPDIPGEEVARELRRTSSVPILVLTAKTATDDRIHCLELGVDDYVTKPFSPREVVLRVRAILRRLHHGPGGEPAQSYGGGELVLDQARRLATVRGEPVELTTTEWLLLTSLATVPGRVYSRYELINRARGYDFEGYERAVDSHIRNLRGKIEADHHHPRIVQTVIGAGYRLGLRPDPAAVPEPSA</sequence>
<dbReference type="PROSITE" id="PS51755">
    <property type="entry name" value="OMPR_PHOB"/>
    <property type="match status" value="1"/>
</dbReference>
<dbReference type="Gene3D" id="1.10.10.10">
    <property type="entry name" value="Winged helix-like DNA-binding domain superfamily/Winged helix DNA-binding domain"/>
    <property type="match status" value="1"/>
</dbReference>
<dbReference type="Gene3D" id="6.10.250.690">
    <property type="match status" value="1"/>
</dbReference>
<dbReference type="InterPro" id="IPR036388">
    <property type="entry name" value="WH-like_DNA-bd_sf"/>
</dbReference>
<evidence type="ECO:0000256" key="1">
    <source>
        <dbReference type="ARBA" id="ARBA00022553"/>
    </source>
</evidence>
<dbReference type="InterPro" id="IPR016032">
    <property type="entry name" value="Sig_transdc_resp-reg_C-effctor"/>
</dbReference>
<proteinExistence type="predicted"/>
<dbReference type="SUPFAM" id="SSF52172">
    <property type="entry name" value="CheY-like"/>
    <property type="match status" value="1"/>
</dbReference>
<evidence type="ECO:0000256" key="7">
    <source>
        <dbReference type="PROSITE-ProRule" id="PRU01091"/>
    </source>
</evidence>
<protein>
    <submittedName>
        <fullName evidence="10">Response regulator transcription factor</fullName>
    </submittedName>
</protein>
<dbReference type="FunFam" id="3.40.50.2300:FF:000001">
    <property type="entry name" value="DNA-binding response regulator PhoB"/>
    <property type="match status" value="1"/>
</dbReference>
<dbReference type="GO" id="GO:0032993">
    <property type="term" value="C:protein-DNA complex"/>
    <property type="evidence" value="ECO:0007669"/>
    <property type="project" value="TreeGrafter"/>
</dbReference>
<evidence type="ECO:0000256" key="5">
    <source>
        <dbReference type="ARBA" id="ARBA00023163"/>
    </source>
</evidence>
<dbReference type="Pfam" id="PF00072">
    <property type="entry name" value="Response_reg"/>
    <property type="match status" value="1"/>
</dbReference>
<dbReference type="Pfam" id="PF00486">
    <property type="entry name" value="Trans_reg_C"/>
    <property type="match status" value="1"/>
</dbReference>
<feature type="domain" description="OmpR/PhoB-type" evidence="9">
    <location>
        <begin position="126"/>
        <end position="227"/>
    </location>
</feature>
<dbReference type="Proteomes" id="UP000305546">
    <property type="component" value="Unassembled WGS sequence"/>
</dbReference>
<dbReference type="EMBL" id="VDFW01000016">
    <property type="protein sequence ID" value="TNC24223.1"/>
    <property type="molecule type" value="Genomic_DNA"/>
</dbReference>
<keyword evidence="4 7" id="KW-0238">DNA-binding</keyword>
<evidence type="ECO:0000313" key="11">
    <source>
        <dbReference type="Proteomes" id="UP000305546"/>
    </source>
</evidence>
<keyword evidence="5" id="KW-0804">Transcription</keyword>
<evidence type="ECO:0000256" key="4">
    <source>
        <dbReference type="ARBA" id="ARBA00023125"/>
    </source>
</evidence>
<accession>A0A5C4LYM7</accession>
<dbReference type="GO" id="GO:0005829">
    <property type="term" value="C:cytosol"/>
    <property type="evidence" value="ECO:0007669"/>
    <property type="project" value="TreeGrafter"/>
</dbReference>
<dbReference type="AlphaFoldDB" id="A0A5C4LYM7"/>
<evidence type="ECO:0000313" key="10">
    <source>
        <dbReference type="EMBL" id="TNC24223.1"/>
    </source>
</evidence>
<dbReference type="InterPro" id="IPR039420">
    <property type="entry name" value="WalR-like"/>
</dbReference>
<organism evidence="10 11">
    <name type="scientific">Amycolatopsis alkalitolerans</name>
    <dbReference type="NCBI Taxonomy" id="2547244"/>
    <lineage>
        <taxon>Bacteria</taxon>
        <taxon>Bacillati</taxon>
        <taxon>Actinomycetota</taxon>
        <taxon>Actinomycetes</taxon>
        <taxon>Pseudonocardiales</taxon>
        <taxon>Pseudonocardiaceae</taxon>
        <taxon>Amycolatopsis</taxon>
    </lineage>
</organism>
<dbReference type="PROSITE" id="PS50110">
    <property type="entry name" value="RESPONSE_REGULATORY"/>
    <property type="match status" value="1"/>
</dbReference>
<dbReference type="CDD" id="cd00383">
    <property type="entry name" value="trans_reg_C"/>
    <property type="match status" value="1"/>
</dbReference>
<gene>
    <name evidence="10" type="ORF">FG385_18955</name>
</gene>
<dbReference type="GO" id="GO:0000156">
    <property type="term" value="F:phosphorelay response regulator activity"/>
    <property type="evidence" value="ECO:0007669"/>
    <property type="project" value="TreeGrafter"/>
</dbReference>
<comment type="caution">
    <text evidence="10">The sequence shown here is derived from an EMBL/GenBank/DDBJ whole genome shotgun (WGS) entry which is preliminary data.</text>
</comment>
<dbReference type="Gene3D" id="3.40.50.2300">
    <property type="match status" value="1"/>
</dbReference>
<dbReference type="SUPFAM" id="SSF46894">
    <property type="entry name" value="C-terminal effector domain of the bipartite response regulators"/>
    <property type="match status" value="1"/>
</dbReference>
<dbReference type="InterPro" id="IPR001867">
    <property type="entry name" value="OmpR/PhoB-type_DNA-bd"/>
</dbReference>
<evidence type="ECO:0000256" key="6">
    <source>
        <dbReference type="PROSITE-ProRule" id="PRU00169"/>
    </source>
</evidence>
<dbReference type="SMART" id="SM00448">
    <property type="entry name" value="REC"/>
    <property type="match status" value="1"/>
</dbReference>
<evidence type="ECO:0000259" key="9">
    <source>
        <dbReference type="PROSITE" id="PS51755"/>
    </source>
</evidence>
<name>A0A5C4LYM7_9PSEU</name>
<keyword evidence="1 6" id="KW-0597">Phosphoprotein</keyword>
<keyword evidence="11" id="KW-1185">Reference proteome</keyword>
<dbReference type="SMART" id="SM00862">
    <property type="entry name" value="Trans_reg_C"/>
    <property type="match status" value="1"/>
</dbReference>
<evidence type="ECO:0000256" key="3">
    <source>
        <dbReference type="ARBA" id="ARBA00023015"/>
    </source>
</evidence>
<dbReference type="PANTHER" id="PTHR48111:SF4">
    <property type="entry name" value="DNA-BINDING DUAL TRANSCRIPTIONAL REGULATOR OMPR"/>
    <property type="match status" value="1"/>
</dbReference>
<evidence type="ECO:0000259" key="8">
    <source>
        <dbReference type="PROSITE" id="PS50110"/>
    </source>
</evidence>
<dbReference type="GO" id="GO:0000976">
    <property type="term" value="F:transcription cis-regulatory region binding"/>
    <property type="evidence" value="ECO:0007669"/>
    <property type="project" value="TreeGrafter"/>
</dbReference>
<feature type="DNA-binding region" description="OmpR/PhoB-type" evidence="7">
    <location>
        <begin position="126"/>
        <end position="227"/>
    </location>
</feature>
<reference evidence="10 11" key="1">
    <citation type="submission" date="2019-06" db="EMBL/GenBank/DDBJ databases">
        <title>Amycolatopsis alkalitolerans sp. nov., isolated from Gastrodia elata Blume.</title>
        <authorList>
            <person name="Narsing Rao M.P."/>
            <person name="Li W.J."/>
        </authorList>
    </citation>
    <scope>NUCLEOTIDE SEQUENCE [LARGE SCALE GENOMIC DNA]</scope>
    <source>
        <strain evidence="10 11">SYSUP0005</strain>
    </source>
</reference>
<dbReference type="InterPro" id="IPR011006">
    <property type="entry name" value="CheY-like_superfamily"/>
</dbReference>
<keyword evidence="2" id="KW-0902">Two-component regulatory system</keyword>
<feature type="domain" description="Response regulatory" evidence="8">
    <location>
        <begin position="3"/>
        <end position="116"/>
    </location>
</feature>
<keyword evidence="3" id="KW-0805">Transcription regulation</keyword>
<dbReference type="InterPro" id="IPR001789">
    <property type="entry name" value="Sig_transdc_resp-reg_receiver"/>
</dbReference>
<feature type="modified residue" description="4-aspartylphosphate" evidence="6">
    <location>
        <position position="52"/>
    </location>
</feature>
<dbReference type="GO" id="GO:0006355">
    <property type="term" value="P:regulation of DNA-templated transcription"/>
    <property type="evidence" value="ECO:0007669"/>
    <property type="project" value="InterPro"/>
</dbReference>
<dbReference type="PANTHER" id="PTHR48111">
    <property type="entry name" value="REGULATOR OF RPOS"/>
    <property type="match status" value="1"/>
</dbReference>